<protein>
    <submittedName>
        <fullName evidence="1">Uncharacterized protein</fullName>
    </submittedName>
</protein>
<dbReference type="Proteomes" id="UP000198620">
    <property type="component" value="Unassembled WGS sequence"/>
</dbReference>
<evidence type="ECO:0000313" key="1">
    <source>
        <dbReference type="EMBL" id="SEK62019.1"/>
    </source>
</evidence>
<evidence type="ECO:0000313" key="2">
    <source>
        <dbReference type="Proteomes" id="UP000198620"/>
    </source>
</evidence>
<accession>A0A1H7IHS3</accession>
<dbReference type="AlphaFoldDB" id="A0A1H7IHS3"/>
<sequence length="37" mass="4114">MKIYSLLGAGLIAPAFAAFVECATWMTRKMRRTAAEH</sequence>
<dbReference type="EMBL" id="FOBH01000002">
    <property type="protein sequence ID" value="SEK62019.1"/>
    <property type="molecule type" value="Genomic_DNA"/>
</dbReference>
<gene>
    <name evidence="1" type="ORF">SAMN05216387_102178</name>
</gene>
<organism evidence="1 2">
    <name type="scientific">Nitrosovibrio tenuis</name>
    <dbReference type="NCBI Taxonomy" id="1233"/>
    <lineage>
        <taxon>Bacteria</taxon>
        <taxon>Pseudomonadati</taxon>
        <taxon>Pseudomonadota</taxon>
        <taxon>Betaproteobacteria</taxon>
        <taxon>Nitrosomonadales</taxon>
        <taxon>Nitrosomonadaceae</taxon>
        <taxon>Nitrosovibrio</taxon>
    </lineage>
</organism>
<keyword evidence="2" id="KW-1185">Reference proteome</keyword>
<reference evidence="1 2" key="1">
    <citation type="submission" date="2016-10" db="EMBL/GenBank/DDBJ databases">
        <authorList>
            <person name="de Groot N.N."/>
        </authorList>
    </citation>
    <scope>NUCLEOTIDE SEQUENCE [LARGE SCALE GENOMIC DNA]</scope>
    <source>
        <strain evidence="1 2">Nv1</strain>
    </source>
</reference>
<dbReference type="STRING" id="1233.SAMN05216387_102178"/>
<name>A0A1H7IHS3_9PROT</name>
<proteinExistence type="predicted"/>